<dbReference type="AlphaFoldDB" id="A0A095YEG9"/>
<dbReference type="eggNOG" id="ENOG5033CMD">
    <property type="taxonomic scope" value="Bacteria"/>
</dbReference>
<evidence type="ECO:0000313" key="3">
    <source>
        <dbReference type="Proteomes" id="UP000029579"/>
    </source>
</evidence>
<feature type="coiled-coil region" evidence="1">
    <location>
        <begin position="63"/>
        <end position="90"/>
    </location>
</feature>
<organism evidence="2 3">
    <name type="scientific">Anaerococcus lactolyticus S7-1-13</name>
    <dbReference type="NCBI Taxonomy" id="1284686"/>
    <lineage>
        <taxon>Bacteria</taxon>
        <taxon>Bacillati</taxon>
        <taxon>Bacillota</taxon>
        <taxon>Tissierellia</taxon>
        <taxon>Tissierellales</taxon>
        <taxon>Peptoniphilaceae</taxon>
        <taxon>Anaerococcus</taxon>
    </lineage>
</organism>
<dbReference type="Proteomes" id="UP000029579">
    <property type="component" value="Unassembled WGS sequence"/>
</dbReference>
<gene>
    <name evidence="2" type="ORF">HMPREF1630_01965</name>
</gene>
<dbReference type="RefSeq" id="WP_004829824.1">
    <property type="nucleotide sequence ID" value="NZ_JRMW01000023.1"/>
</dbReference>
<keyword evidence="1" id="KW-0175">Coiled coil</keyword>
<dbReference type="Pfam" id="PF19605">
    <property type="entry name" value="DUF6110"/>
    <property type="match status" value="1"/>
</dbReference>
<dbReference type="InterPro" id="IPR046092">
    <property type="entry name" value="DUF6110"/>
</dbReference>
<evidence type="ECO:0000256" key="1">
    <source>
        <dbReference type="SAM" id="Coils"/>
    </source>
</evidence>
<protein>
    <recommendedName>
        <fullName evidence="4">DUF1490 domain-containing protein</fullName>
    </recommendedName>
</protein>
<evidence type="ECO:0000313" key="2">
    <source>
        <dbReference type="EMBL" id="KGF04972.1"/>
    </source>
</evidence>
<reference evidence="2 3" key="1">
    <citation type="submission" date="2014-07" db="EMBL/GenBank/DDBJ databases">
        <authorList>
            <person name="McCorrison J."/>
            <person name="Sanka R."/>
            <person name="Torralba M."/>
            <person name="Gillis M."/>
            <person name="Haft D.H."/>
            <person name="Methe B."/>
            <person name="Sutton G."/>
            <person name="Nelson K.E."/>
        </authorList>
    </citation>
    <scope>NUCLEOTIDE SEQUENCE [LARGE SCALE GENOMIC DNA]</scope>
    <source>
        <strain evidence="2 3">S7-1-13</strain>
    </source>
</reference>
<dbReference type="EMBL" id="JRMW01000023">
    <property type="protein sequence ID" value="KGF04972.1"/>
    <property type="molecule type" value="Genomic_DNA"/>
</dbReference>
<comment type="caution">
    <text evidence="2">The sequence shown here is derived from an EMBL/GenBank/DDBJ whole genome shotgun (WGS) entry which is preliminary data.</text>
</comment>
<proteinExistence type="predicted"/>
<sequence>MLNKKILRIGAGVLVGALGGKILSSELAKKAAVGAVAGGLRVKESIDKTVEQVRVSADDIVAEAKEANAKEDLERAKKAAELNLDEVAKEDLINQIKEEVKAELKEDEDK</sequence>
<name>A0A095YEG9_9FIRM</name>
<evidence type="ECO:0008006" key="4">
    <source>
        <dbReference type="Google" id="ProtNLM"/>
    </source>
</evidence>
<dbReference type="OrthoDB" id="1699173at2"/>
<accession>A0A095YEG9</accession>